<organism evidence="2 3">
    <name type="scientific">Pseudonocardia cypriaca</name>
    <dbReference type="NCBI Taxonomy" id="882449"/>
    <lineage>
        <taxon>Bacteria</taxon>
        <taxon>Bacillati</taxon>
        <taxon>Actinomycetota</taxon>
        <taxon>Actinomycetes</taxon>
        <taxon>Pseudonocardiales</taxon>
        <taxon>Pseudonocardiaceae</taxon>
        <taxon>Pseudonocardia</taxon>
    </lineage>
</organism>
<protein>
    <submittedName>
        <fullName evidence="2">Uncharacterized protein</fullName>
    </submittedName>
</protein>
<dbReference type="EMBL" id="VFPH01000001">
    <property type="protein sequence ID" value="TQM43915.1"/>
    <property type="molecule type" value="Genomic_DNA"/>
</dbReference>
<evidence type="ECO:0000313" key="3">
    <source>
        <dbReference type="Proteomes" id="UP000319818"/>
    </source>
</evidence>
<keyword evidence="3" id="KW-1185">Reference proteome</keyword>
<reference evidence="2 3" key="1">
    <citation type="submission" date="2019-06" db="EMBL/GenBank/DDBJ databases">
        <title>Sequencing the genomes of 1000 actinobacteria strains.</title>
        <authorList>
            <person name="Klenk H.-P."/>
        </authorList>
    </citation>
    <scope>NUCLEOTIDE SEQUENCE [LARGE SCALE GENOMIC DNA]</scope>
    <source>
        <strain evidence="2 3">DSM 45511</strain>
    </source>
</reference>
<proteinExistence type="predicted"/>
<evidence type="ECO:0000256" key="1">
    <source>
        <dbReference type="SAM" id="Phobius"/>
    </source>
</evidence>
<name>A0A543GCU9_9PSEU</name>
<feature type="transmembrane region" description="Helical" evidence="1">
    <location>
        <begin position="63"/>
        <end position="87"/>
    </location>
</feature>
<keyword evidence="1" id="KW-1133">Transmembrane helix</keyword>
<dbReference type="Proteomes" id="UP000319818">
    <property type="component" value="Unassembled WGS sequence"/>
</dbReference>
<dbReference type="OrthoDB" id="5192355at2"/>
<sequence>MAVRRANPLLAIHPPLEKQDEVNDMVNVHVDSLRIVVELDHAETQTLVNAGSTTNLDGPIRGLLAAAGVAAATINVFAAAVAAYVAVQRELISRADQGAGVLLTMPWLLPGVIIPMPRHPQTNTPSNDWATKDEGVLVSPGGDVVTWRIERAVINPGVAVFRLENQVPDGWPPGTPPWGKAFILRDGQGGEWAVAAAGNSAAENGLYAHQLANGQSFTFRKPGTFGIWIDAFSISGIQNVNGGDRVTFTWVNDRF</sequence>
<accession>A0A543GCU9</accession>
<gene>
    <name evidence="2" type="ORF">FB388_1273</name>
</gene>
<evidence type="ECO:0000313" key="2">
    <source>
        <dbReference type="EMBL" id="TQM43915.1"/>
    </source>
</evidence>
<keyword evidence="1" id="KW-0472">Membrane</keyword>
<dbReference type="RefSeq" id="WP_142098150.1">
    <property type="nucleotide sequence ID" value="NZ_VFPH01000001.1"/>
</dbReference>
<comment type="caution">
    <text evidence="2">The sequence shown here is derived from an EMBL/GenBank/DDBJ whole genome shotgun (WGS) entry which is preliminary data.</text>
</comment>
<keyword evidence="1" id="KW-0812">Transmembrane</keyword>
<dbReference type="AlphaFoldDB" id="A0A543GCU9"/>